<reference evidence="3" key="1">
    <citation type="submission" date="2016-11" db="EMBL/GenBank/DDBJ databases">
        <authorList>
            <person name="Varghese N."/>
            <person name="Submissions S."/>
        </authorList>
    </citation>
    <scope>NUCLEOTIDE SEQUENCE [LARGE SCALE GENOMIC DNA]</scope>
    <source>
        <strain evidence="3">DSM 17659</strain>
    </source>
</reference>
<name>A0A1M5G1T0_9FLAO</name>
<dbReference type="InterPro" id="IPR024775">
    <property type="entry name" value="DinB-like"/>
</dbReference>
<dbReference type="Pfam" id="PF12867">
    <property type="entry name" value="DinB_2"/>
    <property type="match status" value="1"/>
</dbReference>
<proteinExistence type="predicted"/>
<feature type="domain" description="DinB-like" evidence="1">
    <location>
        <begin position="9"/>
        <end position="144"/>
    </location>
</feature>
<dbReference type="SUPFAM" id="SSF109854">
    <property type="entry name" value="DinB/YfiT-like putative metalloenzymes"/>
    <property type="match status" value="1"/>
</dbReference>
<gene>
    <name evidence="2" type="ORF">SAMN05444372_101407</name>
</gene>
<dbReference type="RefSeq" id="WP_073016641.1">
    <property type="nucleotide sequence ID" value="NZ_FQWF01000001.1"/>
</dbReference>
<sequence length="151" mass="17356">MNSTFDITRTSRKIASQILQTYTLDQLNKIPEGFNNNIIWNIGHIIVVQQMLTYNLSGLPMMISNAMVEKYKKGTKPEHIVLQSELKEMQTLLLETIDKTEADFITKTFKDFHEYPTSTGFILTSAADAMAFNYFHEGLHIGIMMSIRKFI</sequence>
<dbReference type="AlphaFoldDB" id="A0A1M5G1T0"/>
<protein>
    <submittedName>
        <fullName evidence="2">DinB superfamily protein</fullName>
    </submittedName>
</protein>
<evidence type="ECO:0000313" key="3">
    <source>
        <dbReference type="Proteomes" id="UP000184020"/>
    </source>
</evidence>
<dbReference type="InterPro" id="IPR034660">
    <property type="entry name" value="DinB/YfiT-like"/>
</dbReference>
<dbReference type="EMBL" id="FQWF01000001">
    <property type="protein sequence ID" value="SHF97725.1"/>
    <property type="molecule type" value="Genomic_DNA"/>
</dbReference>
<accession>A0A1M5G1T0</accession>
<dbReference type="Gene3D" id="1.20.120.450">
    <property type="entry name" value="dinb family like domain"/>
    <property type="match status" value="1"/>
</dbReference>
<organism evidence="2 3">
    <name type="scientific">Flavobacterium micromati</name>
    <dbReference type="NCBI Taxonomy" id="229205"/>
    <lineage>
        <taxon>Bacteria</taxon>
        <taxon>Pseudomonadati</taxon>
        <taxon>Bacteroidota</taxon>
        <taxon>Flavobacteriia</taxon>
        <taxon>Flavobacteriales</taxon>
        <taxon>Flavobacteriaceae</taxon>
        <taxon>Flavobacterium</taxon>
    </lineage>
</organism>
<dbReference type="Proteomes" id="UP000184020">
    <property type="component" value="Unassembled WGS sequence"/>
</dbReference>
<evidence type="ECO:0000259" key="1">
    <source>
        <dbReference type="Pfam" id="PF12867"/>
    </source>
</evidence>
<evidence type="ECO:0000313" key="2">
    <source>
        <dbReference type="EMBL" id="SHF97725.1"/>
    </source>
</evidence>
<keyword evidence="3" id="KW-1185">Reference proteome</keyword>
<dbReference type="STRING" id="229205.SAMN05444372_101407"/>
<dbReference type="OrthoDB" id="4295522at2"/>